<dbReference type="NCBIfam" id="NF033701">
    <property type="entry name" value="yciY_fam"/>
    <property type="match status" value="1"/>
</dbReference>
<gene>
    <name evidence="3" type="ordered locus">XBJ1_2415</name>
</gene>
<dbReference type="eggNOG" id="ENOG50337QU">
    <property type="taxonomic scope" value="Bacteria"/>
</dbReference>
<dbReference type="HOGENOM" id="CLU_201868_0_0_6"/>
<evidence type="ECO:0000313" key="4">
    <source>
        <dbReference type="Proteomes" id="UP000002045"/>
    </source>
</evidence>
<dbReference type="STRING" id="406818.XBJ1_2415"/>
<proteinExistence type="inferred from homology"/>
<name>D3V1J7_XENBS</name>
<organism evidence="3 4">
    <name type="scientific">Xenorhabdus bovienii (strain SS-2004)</name>
    <name type="common">Xenorhabdus nematophila subsp. bovienii</name>
    <dbReference type="NCBI Taxonomy" id="406818"/>
    <lineage>
        <taxon>Bacteria</taxon>
        <taxon>Pseudomonadati</taxon>
        <taxon>Pseudomonadota</taxon>
        <taxon>Gammaproteobacteria</taxon>
        <taxon>Enterobacterales</taxon>
        <taxon>Morganellaceae</taxon>
        <taxon>Xenorhabdus</taxon>
    </lineage>
</organism>
<reference evidence="3" key="1">
    <citation type="journal article" date="2011" name="PLoS ONE">
        <title>The entomopathogenic bacterial endosymbionts xenorhabdus and photorhabdus: convergent lifestyles from divergent genomes.</title>
        <authorList>
            <person name="Chaston J.M."/>
            <person name="Suen G."/>
            <person name="Tucker S.L."/>
            <person name="Andersen A.W."/>
            <person name="Bhasin A."/>
            <person name="Bode E."/>
            <person name="Bode H.B."/>
            <person name="Brachmann A.O."/>
            <person name="Cowles C.E."/>
            <person name="Cowles K.N."/>
            <person name="Darby C."/>
            <person name="de Leon L."/>
            <person name="Drace K."/>
            <person name="Du Z."/>
            <person name="Givaudan A."/>
            <person name="Herbert Tran E.E."/>
            <person name="Jewell K.A."/>
            <person name="Knack J.J."/>
            <person name="Krasomil-Osterfeld K.C."/>
            <person name="Kukor R."/>
            <person name="Lanois A."/>
            <person name="Latreille P."/>
            <person name="Leimgruber N.K."/>
            <person name="Lipke C.M."/>
            <person name="Liu R."/>
            <person name="Lu X."/>
            <person name="Martens E.C."/>
            <person name="Marri P.R."/>
            <person name="Medigue C."/>
            <person name="Menard M.L."/>
            <person name="Miller N.M."/>
            <person name="Morales-Soto N."/>
            <person name="Norton S."/>
            <person name="Ogier J.C."/>
            <person name="Orchard S.S."/>
            <person name="Park D."/>
            <person name="Park Y."/>
            <person name="Qurollo B.A."/>
            <person name="Sugar D.R."/>
            <person name="Richards G.R."/>
            <person name="Rouy Z."/>
            <person name="Slominski B."/>
            <person name="Slominski K."/>
            <person name="Snyder H."/>
            <person name="Tjaden B.C."/>
            <person name="van der Hoeven R."/>
            <person name="Welch R.D."/>
            <person name="Wheeler C."/>
            <person name="Xiang B."/>
            <person name="Barbazuk B."/>
            <person name="Gaudriault S."/>
            <person name="Goodner B."/>
            <person name="Slater S.C."/>
            <person name="Forst S."/>
            <person name="Goldman B.S."/>
            <person name="Goodrich-Blair H."/>
        </authorList>
    </citation>
    <scope>NUCLEOTIDE SEQUENCE [LARGE SCALE GENOMIC DNA]</scope>
    <source>
        <strain evidence="3">SS-2004</strain>
    </source>
</reference>
<protein>
    <recommendedName>
        <fullName evidence="2">Uncharacterized protein YciY</fullName>
    </recommendedName>
</protein>
<evidence type="ECO:0000256" key="2">
    <source>
        <dbReference type="ARBA" id="ARBA00044192"/>
    </source>
</evidence>
<evidence type="ECO:0000256" key="1">
    <source>
        <dbReference type="ARBA" id="ARBA00043959"/>
    </source>
</evidence>
<dbReference type="AlphaFoldDB" id="D3V1J7"/>
<evidence type="ECO:0000313" key="3">
    <source>
        <dbReference type="EMBL" id="CBJ81541.1"/>
    </source>
</evidence>
<dbReference type="Pfam" id="PF26518">
    <property type="entry name" value="YciY"/>
    <property type="match status" value="1"/>
</dbReference>
<comment type="similarity">
    <text evidence="1">Belongs to the YciY family.</text>
</comment>
<dbReference type="Proteomes" id="UP000002045">
    <property type="component" value="Chromosome"/>
</dbReference>
<accession>D3V1J7</accession>
<dbReference type="EMBL" id="FN667741">
    <property type="protein sequence ID" value="CBJ81541.1"/>
    <property type="molecule type" value="Genomic_DNA"/>
</dbReference>
<dbReference type="KEGG" id="xbo:XBJ1_2415"/>
<dbReference type="InterPro" id="IPR049586">
    <property type="entry name" value="YciY"/>
</dbReference>
<sequence length="69" mass="8765">MNERIKSGHFMKHSRNEVGRWRMLRQNIRRRRRWLEGQSRRNLHIYSLRKTDGDRRRRSILFVQSREFL</sequence>